<dbReference type="AlphaFoldDB" id="X1ITP1"/>
<gene>
    <name evidence="2" type="ORF">S03H2_59802</name>
</gene>
<name>X1ITP1_9ZZZZ</name>
<reference evidence="2" key="1">
    <citation type="journal article" date="2014" name="Front. Microbiol.">
        <title>High frequency of phylogenetically diverse reductive dehalogenase-homologous genes in deep subseafloor sedimentary metagenomes.</title>
        <authorList>
            <person name="Kawai M."/>
            <person name="Futagami T."/>
            <person name="Toyoda A."/>
            <person name="Takaki Y."/>
            <person name="Nishi S."/>
            <person name="Hori S."/>
            <person name="Arai W."/>
            <person name="Tsubouchi T."/>
            <person name="Morono Y."/>
            <person name="Uchiyama I."/>
            <person name="Ito T."/>
            <person name="Fujiyama A."/>
            <person name="Inagaki F."/>
            <person name="Takami H."/>
        </authorList>
    </citation>
    <scope>NUCLEOTIDE SEQUENCE</scope>
    <source>
        <strain evidence="2">Expedition CK06-06</strain>
    </source>
</reference>
<protein>
    <submittedName>
        <fullName evidence="2">Uncharacterized protein</fullName>
    </submittedName>
</protein>
<keyword evidence="1" id="KW-1133">Transmembrane helix</keyword>
<comment type="caution">
    <text evidence="2">The sequence shown here is derived from an EMBL/GenBank/DDBJ whole genome shotgun (WGS) entry which is preliminary data.</text>
</comment>
<feature type="transmembrane region" description="Helical" evidence="1">
    <location>
        <begin position="142"/>
        <end position="159"/>
    </location>
</feature>
<keyword evidence="1" id="KW-0472">Membrane</keyword>
<evidence type="ECO:0000313" key="2">
    <source>
        <dbReference type="EMBL" id="GAH85077.1"/>
    </source>
</evidence>
<proteinExistence type="predicted"/>
<sequence length="162" mass="18092">TLKLYFSGTHNFIGQNVYVEVLSHKINVGSYYTFTVEMPDIDNDGEYTAYLKLEHDGSIITLDSYSFALTGEEWIPEPEPDIFGLPIEYMHAMFGAFITLGFLLLPLAMAIKSKHETSSVVYAIFGGIGLGISTAAGFFPIWLPFMICIIMIGVVIIEYKKK</sequence>
<organism evidence="2">
    <name type="scientific">marine sediment metagenome</name>
    <dbReference type="NCBI Taxonomy" id="412755"/>
    <lineage>
        <taxon>unclassified sequences</taxon>
        <taxon>metagenomes</taxon>
        <taxon>ecological metagenomes</taxon>
    </lineage>
</organism>
<feature type="transmembrane region" description="Helical" evidence="1">
    <location>
        <begin position="89"/>
        <end position="108"/>
    </location>
</feature>
<accession>X1ITP1</accession>
<dbReference type="EMBL" id="BARU01038475">
    <property type="protein sequence ID" value="GAH85077.1"/>
    <property type="molecule type" value="Genomic_DNA"/>
</dbReference>
<evidence type="ECO:0000256" key="1">
    <source>
        <dbReference type="SAM" id="Phobius"/>
    </source>
</evidence>
<keyword evidence="1" id="KW-0812">Transmembrane</keyword>
<feature type="non-terminal residue" evidence="2">
    <location>
        <position position="1"/>
    </location>
</feature>
<feature type="transmembrane region" description="Helical" evidence="1">
    <location>
        <begin position="120"/>
        <end position="136"/>
    </location>
</feature>